<dbReference type="AlphaFoldDB" id="A0A0G1KVR0"/>
<dbReference type="GO" id="GO:0016020">
    <property type="term" value="C:membrane"/>
    <property type="evidence" value="ECO:0007669"/>
    <property type="project" value="UniProtKB-SubCell"/>
</dbReference>
<evidence type="ECO:0000256" key="2">
    <source>
        <dbReference type="ARBA" id="ARBA00022481"/>
    </source>
</evidence>
<accession>A0A0G1KVR0</accession>
<dbReference type="Gene3D" id="3.30.700.10">
    <property type="entry name" value="Glycoprotein, Type 4 Pilin"/>
    <property type="match status" value="1"/>
</dbReference>
<evidence type="ECO:0000313" key="7">
    <source>
        <dbReference type="EMBL" id="KKT52009.1"/>
    </source>
</evidence>
<protein>
    <submittedName>
        <fullName evidence="7">Type II secretion system protein G</fullName>
    </submittedName>
</protein>
<evidence type="ECO:0000313" key="8">
    <source>
        <dbReference type="Proteomes" id="UP000034006"/>
    </source>
</evidence>
<keyword evidence="5 6" id="KW-0472">Membrane</keyword>
<evidence type="ECO:0000256" key="6">
    <source>
        <dbReference type="SAM" id="Phobius"/>
    </source>
</evidence>
<dbReference type="InterPro" id="IPR045584">
    <property type="entry name" value="Pilin-like"/>
</dbReference>
<keyword evidence="3 6" id="KW-0812">Transmembrane</keyword>
<evidence type="ECO:0000256" key="5">
    <source>
        <dbReference type="ARBA" id="ARBA00023136"/>
    </source>
</evidence>
<gene>
    <name evidence="7" type="ORF">UW44_C0005G0051</name>
</gene>
<dbReference type="GO" id="GO:0015627">
    <property type="term" value="C:type II protein secretion system complex"/>
    <property type="evidence" value="ECO:0007669"/>
    <property type="project" value="InterPro"/>
</dbReference>
<organism evidence="7 8">
    <name type="scientific">Candidatus Collierbacteria bacterium GW2011_GWB2_44_22</name>
    <dbReference type="NCBI Taxonomy" id="1618387"/>
    <lineage>
        <taxon>Bacteria</taxon>
        <taxon>Candidatus Collieribacteriota</taxon>
    </lineage>
</organism>
<feature type="transmembrane region" description="Helical" evidence="6">
    <location>
        <begin position="12"/>
        <end position="32"/>
    </location>
</feature>
<dbReference type="NCBIfam" id="TIGR02532">
    <property type="entry name" value="IV_pilin_GFxxxE"/>
    <property type="match status" value="1"/>
</dbReference>
<dbReference type="EMBL" id="LCIH01000005">
    <property type="protein sequence ID" value="KKT52009.1"/>
    <property type="molecule type" value="Genomic_DNA"/>
</dbReference>
<name>A0A0G1KVR0_9BACT</name>
<dbReference type="SUPFAM" id="SSF54523">
    <property type="entry name" value="Pili subunits"/>
    <property type="match status" value="1"/>
</dbReference>
<sequence>MKRNGYTFVELLVVISIIGIIFAVGVVSFTAITTRSRDTRRKSDMEAIRQALEMCRSLTGTYPSSIYDDVSCSLVGPVLLKSTPKDPKPCTDQIGAYTYNPLSATTYTLSASCMEIDTGYEVTNP</sequence>
<dbReference type="PANTHER" id="PTHR30093">
    <property type="entry name" value="GENERAL SECRETION PATHWAY PROTEIN G"/>
    <property type="match status" value="1"/>
</dbReference>
<comment type="subcellular location">
    <subcellularLocation>
        <location evidence="1">Membrane</location>
        <topology evidence="1">Single-pass membrane protein</topology>
    </subcellularLocation>
</comment>
<dbReference type="Pfam" id="PF07963">
    <property type="entry name" value="N_methyl"/>
    <property type="match status" value="1"/>
</dbReference>
<evidence type="ECO:0000256" key="3">
    <source>
        <dbReference type="ARBA" id="ARBA00022692"/>
    </source>
</evidence>
<dbReference type="PRINTS" id="PR00813">
    <property type="entry name" value="BCTERIALGSPG"/>
</dbReference>
<dbReference type="InterPro" id="IPR012902">
    <property type="entry name" value="N_methyl_site"/>
</dbReference>
<dbReference type="InterPro" id="IPR000983">
    <property type="entry name" value="Bac_GSPG_pilin"/>
</dbReference>
<dbReference type="PANTHER" id="PTHR30093:SF44">
    <property type="entry name" value="TYPE II SECRETION SYSTEM CORE PROTEIN G"/>
    <property type="match status" value="1"/>
</dbReference>
<reference evidence="7 8" key="1">
    <citation type="journal article" date="2015" name="Nature">
        <title>rRNA introns, odd ribosomes, and small enigmatic genomes across a large radiation of phyla.</title>
        <authorList>
            <person name="Brown C.T."/>
            <person name="Hug L.A."/>
            <person name="Thomas B.C."/>
            <person name="Sharon I."/>
            <person name="Castelle C.J."/>
            <person name="Singh A."/>
            <person name="Wilkins M.J."/>
            <person name="Williams K.H."/>
            <person name="Banfield J.F."/>
        </authorList>
    </citation>
    <scope>NUCLEOTIDE SEQUENCE [LARGE SCALE GENOMIC DNA]</scope>
</reference>
<evidence type="ECO:0000256" key="1">
    <source>
        <dbReference type="ARBA" id="ARBA00004167"/>
    </source>
</evidence>
<proteinExistence type="predicted"/>
<keyword evidence="2" id="KW-0488">Methylation</keyword>
<comment type="caution">
    <text evidence="7">The sequence shown here is derived from an EMBL/GenBank/DDBJ whole genome shotgun (WGS) entry which is preliminary data.</text>
</comment>
<evidence type="ECO:0000256" key="4">
    <source>
        <dbReference type="ARBA" id="ARBA00022989"/>
    </source>
</evidence>
<dbReference type="Proteomes" id="UP000034006">
    <property type="component" value="Unassembled WGS sequence"/>
</dbReference>
<dbReference type="STRING" id="1618387.UW44_C0005G0051"/>
<keyword evidence="4 6" id="KW-1133">Transmembrane helix</keyword>
<dbReference type="GO" id="GO:0015628">
    <property type="term" value="P:protein secretion by the type II secretion system"/>
    <property type="evidence" value="ECO:0007669"/>
    <property type="project" value="InterPro"/>
</dbReference>